<feature type="compositionally biased region" description="Polar residues" evidence="1">
    <location>
        <begin position="1"/>
        <end position="21"/>
    </location>
</feature>
<gene>
    <name evidence="2" type="ORF">PsYK624_061260</name>
</gene>
<comment type="caution">
    <text evidence="2">The sequence shown here is derived from an EMBL/GenBank/DDBJ whole genome shotgun (WGS) entry which is preliminary data.</text>
</comment>
<protein>
    <submittedName>
        <fullName evidence="2">Uncharacterized protein</fullName>
    </submittedName>
</protein>
<accession>A0A9P3G8R9</accession>
<feature type="compositionally biased region" description="Basic and acidic residues" evidence="1">
    <location>
        <begin position="46"/>
        <end position="56"/>
    </location>
</feature>
<evidence type="ECO:0000313" key="2">
    <source>
        <dbReference type="EMBL" id="GJE90005.1"/>
    </source>
</evidence>
<feature type="compositionally biased region" description="Pro residues" evidence="1">
    <location>
        <begin position="66"/>
        <end position="83"/>
    </location>
</feature>
<dbReference type="Proteomes" id="UP000703269">
    <property type="component" value="Unassembled WGS sequence"/>
</dbReference>
<feature type="region of interest" description="Disordered" evidence="1">
    <location>
        <begin position="1"/>
        <end position="128"/>
    </location>
</feature>
<dbReference type="EMBL" id="BPQB01000015">
    <property type="protein sequence ID" value="GJE90005.1"/>
    <property type="molecule type" value="Genomic_DNA"/>
</dbReference>
<reference evidence="2 3" key="1">
    <citation type="submission" date="2021-08" db="EMBL/GenBank/DDBJ databases">
        <title>Draft Genome Sequence of Phanerochaete sordida strain YK-624.</title>
        <authorList>
            <person name="Mori T."/>
            <person name="Dohra H."/>
            <person name="Suzuki T."/>
            <person name="Kawagishi H."/>
            <person name="Hirai H."/>
        </authorList>
    </citation>
    <scope>NUCLEOTIDE SEQUENCE [LARGE SCALE GENOMIC DNA]</scope>
    <source>
        <strain evidence="2 3">YK-624</strain>
    </source>
</reference>
<organism evidence="2 3">
    <name type="scientific">Phanerochaete sordida</name>
    <dbReference type="NCBI Taxonomy" id="48140"/>
    <lineage>
        <taxon>Eukaryota</taxon>
        <taxon>Fungi</taxon>
        <taxon>Dikarya</taxon>
        <taxon>Basidiomycota</taxon>
        <taxon>Agaricomycotina</taxon>
        <taxon>Agaricomycetes</taxon>
        <taxon>Polyporales</taxon>
        <taxon>Phanerochaetaceae</taxon>
        <taxon>Phanerochaete</taxon>
    </lineage>
</organism>
<feature type="compositionally biased region" description="Basic and acidic residues" evidence="1">
    <location>
        <begin position="112"/>
        <end position="122"/>
    </location>
</feature>
<evidence type="ECO:0000313" key="3">
    <source>
        <dbReference type="Proteomes" id="UP000703269"/>
    </source>
</evidence>
<sequence>METTASDQPASDTAPASSSNGPPLAAELCTSAPTAALRTTRRPAHPNHDPEPEHISADYVDADPLAPLPIPPPIPPVPVPVPAPAGARRAPHGADEDGDPEHASVPFAAANGRERPVYRDGGKPGASE</sequence>
<evidence type="ECO:0000256" key="1">
    <source>
        <dbReference type="SAM" id="MobiDB-lite"/>
    </source>
</evidence>
<name>A0A9P3G8R9_9APHY</name>
<proteinExistence type="predicted"/>
<dbReference type="AlphaFoldDB" id="A0A9P3G8R9"/>
<keyword evidence="3" id="KW-1185">Reference proteome</keyword>